<dbReference type="PANTHER" id="PTHR30249:SF0">
    <property type="entry name" value="PLASTIDAL GLYCOLATE_GLYCERATE TRANSLOCATOR 1, CHLOROPLASTIC"/>
    <property type="match status" value="1"/>
</dbReference>
<gene>
    <name evidence="6" type="ORF">ACFOOQ_20620</name>
</gene>
<evidence type="ECO:0000256" key="1">
    <source>
        <dbReference type="ARBA" id="ARBA00004141"/>
    </source>
</evidence>
<feature type="transmembrane region" description="Helical" evidence="5">
    <location>
        <begin position="154"/>
        <end position="175"/>
    </location>
</feature>
<dbReference type="PANTHER" id="PTHR30249">
    <property type="entry name" value="PUTATIVE SEROTONIN TRANSPORTER"/>
    <property type="match status" value="1"/>
</dbReference>
<protein>
    <submittedName>
        <fullName evidence="6">LrgB family protein</fullName>
    </submittedName>
</protein>
<keyword evidence="3 5" id="KW-1133">Transmembrane helix</keyword>
<name>A0ABV7VKG2_9PROT</name>
<evidence type="ECO:0000256" key="2">
    <source>
        <dbReference type="ARBA" id="ARBA00022692"/>
    </source>
</evidence>
<comment type="caution">
    <text evidence="6">The sequence shown here is derived from an EMBL/GenBank/DDBJ whole genome shotgun (WGS) entry which is preliminary data.</text>
</comment>
<feature type="transmembrane region" description="Helical" evidence="5">
    <location>
        <begin position="45"/>
        <end position="66"/>
    </location>
</feature>
<feature type="transmembrane region" description="Helical" evidence="5">
    <location>
        <begin position="217"/>
        <end position="238"/>
    </location>
</feature>
<organism evidence="6 7">
    <name type="scientific">Ferrovibrio xuzhouensis</name>
    <dbReference type="NCBI Taxonomy" id="1576914"/>
    <lineage>
        <taxon>Bacteria</taxon>
        <taxon>Pseudomonadati</taxon>
        <taxon>Pseudomonadota</taxon>
        <taxon>Alphaproteobacteria</taxon>
        <taxon>Rhodospirillales</taxon>
        <taxon>Rhodospirillaceae</taxon>
        <taxon>Ferrovibrio</taxon>
    </lineage>
</organism>
<dbReference type="InterPro" id="IPR007300">
    <property type="entry name" value="CidB/LrgB"/>
</dbReference>
<reference evidence="7" key="1">
    <citation type="journal article" date="2019" name="Int. J. Syst. Evol. Microbiol.">
        <title>The Global Catalogue of Microorganisms (GCM) 10K type strain sequencing project: providing services to taxonomists for standard genome sequencing and annotation.</title>
        <authorList>
            <consortium name="The Broad Institute Genomics Platform"/>
            <consortium name="The Broad Institute Genome Sequencing Center for Infectious Disease"/>
            <person name="Wu L."/>
            <person name="Ma J."/>
        </authorList>
    </citation>
    <scope>NUCLEOTIDE SEQUENCE [LARGE SCALE GENOMIC DNA]</scope>
    <source>
        <strain evidence="7">KCTC 42182</strain>
    </source>
</reference>
<evidence type="ECO:0000256" key="3">
    <source>
        <dbReference type="ARBA" id="ARBA00022989"/>
    </source>
</evidence>
<accession>A0ABV7VKG2</accession>
<dbReference type="RefSeq" id="WP_379729591.1">
    <property type="nucleotide sequence ID" value="NZ_JBHRYJ010000006.1"/>
</dbReference>
<feature type="transmembrane region" description="Helical" evidence="5">
    <location>
        <begin position="102"/>
        <end position="124"/>
    </location>
</feature>
<keyword evidence="7" id="KW-1185">Reference proteome</keyword>
<keyword evidence="2 5" id="KW-0812">Transmembrane</keyword>
<evidence type="ECO:0000256" key="4">
    <source>
        <dbReference type="ARBA" id="ARBA00023136"/>
    </source>
</evidence>
<feature type="transmembrane region" description="Helical" evidence="5">
    <location>
        <begin position="16"/>
        <end position="33"/>
    </location>
</feature>
<evidence type="ECO:0000313" key="6">
    <source>
        <dbReference type="EMBL" id="MFC3677969.1"/>
    </source>
</evidence>
<keyword evidence="4 5" id="KW-0472">Membrane</keyword>
<feature type="transmembrane region" description="Helical" evidence="5">
    <location>
        <begin position="72"/>
        <end position="90"/>
    </location>
</feature>
<comment type="subcellular location">
    <subcellularLocation>
        <location evidence="1">Membrane</location>
        <topology evidence="1">Multi-pass membrane protein</topology>
    </subcellularLocation>
</comment>
<dbReference type="EMBL" id="JBHRYJ010000006">
    <property type="protein sequence ID" value="MFC3677969.1"/>
    <property type="molecule type" value="Genomic_DNA"/>
</dbReference>
<sequence>MTRVIDIWVYLSASPLLWLTATMAVFAASVWLSDRLGRPAWANPVALSVAVLAAILVTTGTSYPVYFEGAQFIHFLLGPTTVALAVPLWRHRATVARAALPLAAALLAGCLVATASALLIGRLFGLPENLLATLAPKSATAPIAMGISEHLGGIPSLTAVLVVLTGLTGALAGPALIRRLGITDETALGAALGTASHGIGTARAFQTSELAGTMAGIALGLNGLLTATLVPLVWAWLIRFWH</sequence>
<dbReference type="Pfam" id="PF04172">
    <property type="entry name" value="LrgB"/>
    <property type="match status" value="1"/>
</dbReference>
<proteinExistence type="predicted"/>
<evidence type="ECO:0000256" key="5">
    <source>
        <dbReference type="SAM" id="Phobius"/>
    </source>
</evidence>
<evidence type="ECO:0000313" key="7">
    <source>
        <dbReference type="Proteomes" id="UP001595711"/>
    </source>
</evidence>
<dbReference type="Proteomes" id="UP001595711">
    <property type="component" value="Unassembled WGS sequence"/>
</dbReference>